<evidence type="ECO:0000259" key="6">
    <source>
        <dbReference type="Pfam" id="PF00107"/>
    </source>
</evidence>
<dbReference type="SUPFAM" id="SSF51735">
    <property type="entry name" value="NAD(P)-binding Rossmann-fold domains"/>
    <property type="match status" value="1"/>
</dbReference>
<keyword evidence="5" id="KW-0520">NAD</keyword>
<dbReference type="GO" id="GO:0004022">
    <property type="term" value="F:alcohol dehydrogenase (NAD+) activity"/>
    <property type="evidence" value="ECO:0007669"/>
    <property type="project" value="TreeGrafter"/>
</dbReference>
<evidence type="ECO:0000256" key="4">
    <source>
        <dbReference type="ARBA" id="ARBA00023002"/>
    </source>
</evidence>
<dbReference type="Gene3D" id="3.90.180.10">
    <property type="entry name" value="Medium-chain alcohol dehydrogenases, catalytic domain"/>
    <property type="match status" value="1"/>
</dbReference>
<keyword evidence="4" id="KW-0560">Oxidoreductase</keyword>
<dbReference type="STRING" id="1126212.K2R5I9"/>
<dbReference type="OrthoDB" id="1879366at2759"/>
<evidence type="ECO:0000256" key="3">
    <source>
        <dbReference type="ARBA" id="ARBA00022833"/>
    </source>
</evidence>
<dbReference type="AlphaFoldDB" id="K2R5I9"/>
<comment type="caution">
    <text evidence="7">The sequence shown here is derived from an EMBL/GenBank/DDBJ whole genome shotgun (WGS) entry which is preliminary data.</text>
</comment>
<keyword evidence="2" id="KW-0479">Metal-binding</keyword>
<reference evidence="7 8" key="1">
    <citation type="journal article" date="2012" name="BMC Genomics">
        <title>Tools to kill: Genome of one of the most destructive plant pathogenic fungi Macrophomina phaseolina.</title>
        <authorList>
            <person name="Islam M.S."/>
            <person name="Haque M.S."/>
            <person name="Islam M.M."/>
            <person name="Emdad E.M."/>
            <person name="Halim A."/>
            <person name="Hossen Q.M.M."/>
            <person name="Hossain M.Z."/>
            <person name="Ahmed B."/>
            <person name="Rahim S."/>
            <person name="Rahman M.S."/>
            <person name="Alam M.M."/>
            <person name="Hou S."/>
            <person name="Wan X."/>
            <person name="Saito J.A."/>
            <person name="Alam M."/>
        </authorList>
    </citation>
    <scope>NUCLEOTIDE SEQUENCE [LARGE SCALE GENOMIC DNA]</scope>
    <source>
        <strain evidence="7 8">MS6</strain>
    </source>
</reference>
<evidence type="ECO:0000256" key="5">
    <source>
        <dbReference type="ARBA" id="ARBA00023027"/>
    </source>
</evidence>
<evidence type="ECO:0000256" key="1">
    <source>
        <dbReference type="ARBA" id="ARBA00001947"/>
    </source>
</evidence>
<dbReference type="InterPro" id="IPR013149">
    <property type="entry name" value="ADH-like_C"/>
</dbReference>
<evidence type="ECO:0000313" key="7">
    <source>
        <dbReference type="EMBL" id="EKG09438.1"/>
    </source>
</evidence>
<name>K2R5I9_MACPH</name>
<evidence type="ECO:0000313" key="8">
    <source>
        <dbReference type="Proteomes" id="UP000007129"/>
    </source>
</evidence>
<dbReference type="GO" id="GO:0005737">
    <property type="term" value="C:cytoplasm"/>
    <property type="evidence" value="ECO:0007669"/>
    <property type="project" value="TreeGrafter"/>
</dbReference>
<organism evidence="7 8">
    <name type="scientific">Macrophomina phaseolina (strain MS6)</name>
    <name type="common">Charcoal rot fungus</name>
    <dbReference type="NCBI Taxonomy" id="1126212"/>
    <lineage>
        <taxon>Eukaryota</taxon>
        <taxon>Fungi</taxon>
        <taxon>Dikarya</taxon>
        <taxon>Ascomycota</taxon>
        <taxon>Pezizomycotina</taxon>
        <taxon>Dothideomycetes</taxon>
        <taxon>Dothideomycetes incertae sedis</taxon>
        <taxon>Botryosphaeriales</taxon>
        <taxon>Botryosphaeriaceae</taxon>
        <taxon>Macrophomina</taxon>
    </lineage>
</organism>
<dbReference type="Gene3D" id="3.40.50.720">
    <property type="entry name" value="NAD(P)-binding Rossmann-like Domain"/>
    <property type="match status" value="2"/>
</dbReference>
<dbReference type="Pfam" id="PF00107">
    <property type="entry name" value="ADH_zinc_N"/>
    <property type="match status" value="1"/>
</dbReference>
<sequence>YAKALGMCTIAVDIGSEKEKMCRNLGADQFIDAASGQDIAEEVRRIVQYGAHGVVVATLAEEAYELAPCLLRPRGTMVAVAFPKSLTYKAGANPILIAQKMVRYNSDWPDFIYDFIYLFAIKINIVGSTTGTRREMDEVLDFTVQGVVRPVINKGSLSDLDELMDTVMQGKLAGKVVLQI</sequence>
<gene>
    <name evidence="7" type="ORF">MPH_13525</name>
</gene>
<dbReference type="GO" id="GO:0046872">
    <property type="term" value="F:metal ion binding"/>
    <property type="evidence" value="ECO:0007669"/>
    <property type="project" value="UniProtKB-KW"/>
</dbReference>
<dbReference type="eggNOG" id="KOG0023">
    <property type="taxonomic scope" value="Eukaryota"/>
</dbReference>
<comment type="cofactor">
    <cofactor evidence="1">
        <name>Zn(2+)</name>
        <dbReference type="ChEBI" id="CHEBI:29105"/>
    </cofactor>
</comment>
<accession>K2R5I9</accession>
<dbReference type="PANTHER" id="PTHR42940:SF3">
    <property type="entry name" value="ALCOHOL DEHYDROGENASE 1-RELATED"/>
    <property type="match status" value="1"/>
</dbReference>
<dbReference type="EMBL" id="AHHD01000669">
    <property type="protein sequence ID" value="EKG09438.1"/>
    <property type="molecule type" value="Genomic_DNA"/>
</dbReference>
<keyword evidence="3" id="KW-0862">Zinc</keyword>
<dbReference type="InterPro" id="IPR036291">
    <property type="entry name" value="NAD(P)-bd_dom_sf"/>
</dbReference>
<dbReference type="VEuPathDB" id="FungiDB:MPH_13525"/>
<proteinExistence type="predicted"/>
<evidence type="ECO:0000256" key="2">
    <source>
        <dbReference type="ARBA" id="ARBA00022723"/>
    </source>
</evidence>
<dbReference type="HOGENOM" id="CLU_026673_18_0_1"/>
<feature type="non-terminal residue" evidence="7">
    <location>
        <position position="1"/>
    </location>
</feature>
<dbReference type="PANTHER" id="PTHR42940">
    <property type="entry name" value="ALCOHOL DEHYDROGENASE 1-RELATED"/>
    <property type="match status" value="1"/>
</dbReference>
<dbReference type="Proteomes" id="UP000007129">
    <property type="component" value="Unassembled WGS sequence"/>
</dbReference>
<protein>
    <submittedName>
        <fullName evidence="7">Alcohol dehydrogenase superfamily zinc-containing</fullName>
    </submittedName>
</protein>
<dbReference type="InParanoid" id="K2R5I9"/>
<feature type="domain" description="Alcohol dehydrogenase-like C-terminal" evidence="6">
    <location>
        <begin position="1"/>
        <end position="102"/>
    </location>
</feature>